<evidence type="ECO:0000313" key="2">
    <source>
        <dbReference type="Proteomes" id="UP000320653"/>
    </source>
</evidence>
<sequence length="262" mass="30558">MFITRMALEMAFEWFAEDSEGLDPYDLAEGLACLVDDLMTRRGEEICYFQIKSGRVTDRLALKADFDNQQVLDRRQGFEASYFLVVTPRYAEGISRWLSEHDVECNIVEFPPVVGLTALLPLDGSIEELMAWLTGSQRRSVWIALHRNIIAKWILKRDYSIHELFSEIADETRYQSPAMLNDDIRLHAFFTLLESFEIYADDAEAHGVTLRSDVGGDDWFRIVPCNIEMLNQFDGWYDEHDEISTGQLMMWFEHYREEDEVL</sequence>
<reference evidence="1 2" key="1">
    <citation type="submission" date="2019-06" db="EMBL/GenBank/DDBJ databases">
        <title>Sorghum-associated microbial communities from plants grown in Nebraska, USA.</title>
        <authorList>
            <person name="Schachtman D."/>
        </authorList>
    </citation>
    <scope>NUCLEOTIDE SEQUENCE [LARGE SCALE GENOMIC DNA]</scope>
    <source>
        <strain evidence="1 2">1225</strain>
    </source>
</reference>
<dbReference type="EMBL" id="VIWP01000008">
    <property type="protein sequence ID" value="TWF49525.1"/>
    <property type="molecule type" value="Genomic_DNA"/>
</dbReference>
<dbReference type="Proteomes" id="UP000320653">
    <property type="component" value="Unassembled WGS sequence"/>
</dbReference>
<organism evidence="1 2">
    <name type="scientific">Neorhizobium alkalisoli</name>
    <dbReference type="NCBI Taxonomy" id="528178"/>
    <lineage>
        <taxon>Bacteria</taxon>
        <taxon>Pseudomonadati</taxon>
        <taxon>Pseudomonadota</taxon>
        <taxon>Alphaproteobacteria</taxon>
        <taxon>Hyphomicrobiales</taxon>
        <taxon>Rhizobiaceae</taxon>
        <taxon>Rhizobium/Agrobacterium group</taxon>
        <taxon>Neorhizobium</taxon>
    </lineage>
</organism>
<gene>
    <name evidence="1" type="ORF">FHW37_108195</name>
</gene>
<accession>A0A561QGN4</accession>
<dbReference type="RefSeq" id="WP_145641612.1">
    <property type="nucleotide sequence ID" value="NZ_VIWP01000008.1"/>
</dbReference>
<keyword evidence="2" id="KW-1185">Reference proteome</keyword>
<protein>
    <submittedName>
        <fullName evidence="1">Uncharacterized protein</fullName>
    </submittedName>
</protein>
<proteinExistence type="predicted"/>
<dbReference type="AlphaFoldDB" id="A0A561QGN4"/>
<comment type="caution">
    <text evidence="1">The sequence shown here is derived from an EMBL/GenBank/DDBJ whole genome shotgun (WGS) entry which is preliminary data.</text>
</comment>
<name>A0A561QGN4_9HYPH</name>
<evidence type="ECO:0000313" key="1">
    <source>
        <dbReference type="EMBL" id="TWF49525.1"/>
    </source>
</evidence>